<accession>A0A1X6YXW1</accession>
<feature type="domain" description="HTH cro/C1-type" evidence="4">
    <location>
        <begin position="15"/>
        <end position="69"/>
    </location>
</feature>
<dbReference type="PANTHER" id="PTHR46797">
    <property type="entry name" value="HTH-TYPE TRANSCRIPTIONAL REGULATOR"/>
    <property type="match status" value="1"/>
</dbReference>
<keyword evidence="5" id="KW-0808">Transferase</keyword>
<dbReference type="EMBL" id="FWFN01000003">
    <property type="protein sequence ID" value="SLN34871.1"/>
    <property type="molecule type" value="Genomic_DNA"/>
</dbReference>
<dbReference type="GO" id="GO:0016301">
    <property type="term" value="F:kinase activity"/>
    <property type="evidence" value="ECO:0007669"/>
    <property type="project" value="UniProtKB-KW"/>
</dbReference>
<organism evidence="5 6">
    <name type="scientific">Pseudooceanicola marinus</name>
    <dbReference type="NCBI Taxonomy" id="396013"/>
    <lineage>
        <taxon>Bacteria</taxon>
        <taxon>Pseudomonadati</taxon>
        <taxon>Pseudomonadota</taxon>
        <taxon>Alphaproteobacteria</taxon>
        <taxon>Rhodobacterales</taxon>
        <taxon>Paracoccaceae</taxon>
        <taxon>Pseudooceanicola</taxon>
    </lineage>
</organism>
<dbReference type="Gene3D" id="1.10.260.40">
    <property type="entry name" value="lambda repressor-like DNA-binding domains"/>
    <property type="match status" value="1"/>
</dbReference>
<evidence type="ECO:0000256" key="1">
    <source>
        <dbReference type="ARBA" id="ARBA00023015"/>
    </source>
</evidence>
<evidence type="ECO:0000259" key="4">
    <source>
        <dbReference type="PROSITE" id="PS50943"/>
    </source>
</evidence>
<dbReference type="PANTHER" id="PTHR46797:SF23">
    <property type="entry name" value="HTH-TYPE TRANSCRIPTIONAL REGULATOR SUTR"/>
    <property type="match status" value="1"/>
</dbReference>
<protein>
    <submittedName>
        <fullName evidence="5">Sensory histidine kinase CreC</fullName>
    </submittedName>
</protein>
<name>A0A1X6YXW1_9RHOB</name>
<keyword evidence="3" id="KW-0804">Transcription</keyword>
<dbReference type="SUPFAM" id="SSF47413">
    <property type="entry name" value="lambda repressor-like DNA-binding domains"/>
    <property type="match status" value="1"/>
</dbReference>
<dbReference type="RefSeq" id="WP_085887342.1">
    <property type="nucleotide sequence ID" value="NZ_FWFN01000003.1"/>
</dbReference>
<evidence type="ECO:0000313" key="6">
    <source>
        <dbReference type="Proteomes" id="UP000193963"/>
    </source>
</evidence>
<gene>
    <name evidence="5" type="ORF">PSM7751_01445</name>
</gene>
<evidence type="ECO:0000256" key="2">
    <source>
        <dbReference type="ARBA" id="ARBA00023125"/>
    </source>
</evidence>
<dbReference type="SMART" id="SM00530">
    <property type="entry name" value="HTH_XRE"/>
    <property type="match status" value="1"/>
</dbReference>
<evidence type="ECO:0000313" key="5">
    <source>
        <dbReference type="EMBL" id="SLN34871.1"/>
    </source>
</evidence>
<dbReference type="OrthoDB" id="7790108at2"/>
<dbReference type="Pfam" id="PF01381">
    <property type="entry name" value="HTH_3"/>
    <property type="match status" value="1"/>
</dbReference>
<dbReference type="Proteomes" id="UP000193963">
    <property type="component" value="Unassembled WGS sequence"/>
</dbReference>
<dbReference type="CDD" id="cd00093">
    <property type="entry name" value="HTH_XRE"/>
    <property type="match status" value="1"/>
</dbReference>
<keyword evidence="1" id="KW-0805">Transcription regulation</keyword>
<dbReference type="InterPro" id="IPR050807">
    <property type="entry name" value="TransReg_Diox_bact_type"/>
</dbReference>
<dbReference type="InterPro" id="IPR018653">
    <property type="entry name" value="ScfR_C"/>
</dbReference>
<keyword evidence="2" id="KW-0238">DNA-binding</keyword>
<reference evidence="5 6" key="1">
    <citation type="submission" date="2017-03" db="EMBL/GenBank/DDBJ databases">
        <authorList>
            <person name="Afonso C.L."/>
            <person name="Miller P.J."/>
            <person name="Scott M.A."/>
            <person name="Spackman E."/>
            <person name="Goraichik I."/>
            <person name="Dimitrov K.M."/>
            <person name="Suarez D.L."/>
            <person name="Swayne D.E."/>
        </authorList>
    </citation>
    <scope>NUCLEOTIDE SEQUENCE [LARGE SCALE GENOMIC DNA]</scope>
    <source>
        <strain evidence="5 6">CECT 7751</strain>
    </source>
</reference>
<dbReference type="Pfam" id="PF09856">
    <property type="entry name" value="ScfRs"/>
    <property type="match status" value="1"/>
</dbReference>
<evidence type="ECO:0000256" key="3">
    <source>
        <dbReference type="ARBA" id="ARBA00023163"/>
    </source>
</evidence>
<sequence>MAERGRGGSLTGTRIRERRNLVGMRQAELARRAGISASYLNLIEHNRRRIGGKLLLSLAEALGVEPSALSEGAEAALLAQLRQAAADRPEAGADLERIEEFVGRFPGWAQLVAQQGQRLGALQQAVEALTDRLTHDPHLAASLHEVLSTVTAIHASAEILVAEKELEPEWRDRFNRNIREESARLAEGARRLVEELDEGETSEAAIASPQDQVEGFLSDHGFHFPALEGGAEDGAVEALLSAAAERLGSGAARLMARRVLDRYAREAAALPVSAVIEALPEGVVLDPAALGAHFGVDAGRMMRRLATLPADRLAEKGQAPLGLVACDASGTLTFRKPLDRFPLPRFGAACPLWPLFQALSRPMMPIAGKIRLAGRSEGVFVTHAIAQPVGAPVANRDPTFEAHMLIQPGRAEDPADLPRVGVTCRICPKADCRGRREPSIMAESGG</sequence>
<dbReference type="InterPro" id="IPR001387">
    <property type="entry name" value="Cro/C1-type_HTH"/>
</dbReference>
<keyword evidence="6" id="KW-1185">Reference proteome</keyword>
<dbReference type="GO" id="GO:0003677">
    <property type="term" value="F:DNA binding"/>
    <property type="evidence" value="ECO:0007669"/>
    <property type="project" value="UniProtKB-KW"/>
</dbReference>
<keyword evidence="5" id="KW-0418">Kinase</keyword>
<dbReference type="GO" id="GO:0003700">
    <property type="term" value="F:DNA-binding transcription factor activity"/>
    <property type="evidence" value="ECO:0007669"/>
    <property type="project" value="TreeGrafter"/>
</dbReference>
<dbReference type="GO" id="GO:0005829">
    <property type="term" value="C:cytosol"/>
    <property type="evidence" value="ECO:0007669"/>
    <property type="project" value="TreeGrafter"/>
</dbReference>
<dbReference type="InterPro" id="IPR010982">
    <property type="entry name" value="Lambda_DNA-bd_dom_sf"/>
</dbReference>
<dbReference type="AlphaFoldDB" id="A0A1X6YXW1"/>
<proteinExistence type="predicted"/>
<dbReference type="PROSITE" id="PS50943">
    <property type="entry name" value="HTH_CROC1"/>
    <property type="match status" value="1"/>
</dbReference>